<dbReference type="GO" id="GO:0020037">
    <property type="term" value="F:heme binding"/>
    <property type="evidence" value="ECO:0007669"/>
    <property type="project" value="InterPro"/>
</dbReference>
<feature type="binding site" description="axial binding residue" evidence="2">
    <location>
        <position position="427"/>
    </location>
    <ligand>
        <name>heme</name>
        <dbReference type="ChEBI" id="CHEBI:30413"/>
    </ligand>
    <ligandPart>
        <name>Fe</name>
        <dbReference type="ChEBI" id="CHEBI:18248"/>
    </ligandPart>
</feature>
<dbReference type="PRINTS" id="PR00463">
    <property type="entry name" value="EP450I"/>
</dbReference>
<keyword evidence="2" id="KW-0408">Iron</keyword>
<evidence type="ECO:0000256" key="1">
    <source>
        <dbReference type="ARBA" id="ARBA00010617"/>
    </source>
</evidence>
<dbReference type="InterPro" id="IPR036396">
    <property type="entry name" value="Cyt_P450_sf"/>
</dbReference>
<dbReference type="SUPFAM" id="SSF48264">
    <property type="entry name" value="Cytochrome P450"/>
    <property type="match status" value="1"/>
</dbReference>
<name>A0A9N8EYJ3_9STRA</name>
<dbReference type="Pfam" id="PF00067">
    <property type="entry name" value="p450"/>
    <property type="match status" value="1"/>
</dbReference>
<dbReference type="AlphaFoldDB" id="A0A9N8EYJ3"/>
<dbReference type="PRINTS" id="PR00385">
    <property type="entry name" value="P450"/>
</dbReference>
<evidence type="ECO:0000313" key="3">
    <source>
        <dbReference type="EMBL" id="CAB9529173.1"/>
    </source>
</evidence>
<dbReference type="PANTHER" id="PTHR24305:SF166">
    <property type="entry name" value="CYTOCHROME P450 12A4, MITOCHONDRIAL-RELATED"/>
    <property type="match status" value="1"/>
</dbReference>
<comment type="similarity">
    <text evidence="1">Belongs to the cytochrome P450 family.</text>
</comment>
<keyword evidence="4" id="KW-1185">Reference proteome</keyword>
<organism evidence="3 4">
    <name type="scientific">Seminavis robusta</name>
    <dbReference type="NCBI Taxonomy" id="568900"/>
    <lineage>
        <taxon>Eukaryota</taxon>
        <taxon>Sar</taxon>
        <taxon>Stramenopiles</taxon>
        <taxon>Ochrophyta</taxon>
        <taxon>Bacillariophyta</taxon>
        <taxon>Bacillariophyceae</taxon>
        <taxon>Bacillariophycidae</taxon>
        <taxon>Naviculales</taxon>
        <taxon>Naviculaceae</taxon>
        <taxon>Seminavis</taxon>
    </lineage>
</organism>
<dbReference type="Gene3D" id="1.10.630.10">
    <property type="entry name" value="Cytochrome P450"/>
    <property type="match status" value="1"/>
</dbReference>
<dbReference type="OrthoDB" id="45232at2759"/>
<gene>
    <name evidence="3" type="ORF">SEMRO_2418_G327000.1</name>
</gene>
<dbReference type="Proteomes" id="UP001153069">
    <property type="component" value="Unassembled WGS sequence"/>
</dbReference>
<dbReference type="GO" id="GO:0004497">
    <property type="term" value="F:monooxygenase activity"/>
    <property type="evidence" value="ECO:0007669"/>
    <property type="project" value="InterPro"/>
</dbReference>
<dbReference type="InterPro" id="IPR002401">
    <property type="entry name" value="Cyt_P450_E_grp-I"/>
</dbReference>
<comment type="cofactor">
    <cofactor evidence="2">
        <name>heme</name>
        <dbReference type="ChEBI" id="CHEBI:30413"/>
    </cofactor>
</comment>
<comment type="caution">
    <text evidence="3">The sequence shown here is derived from an EMBL/GenBank/DDBJ whole genome shotgun (WGS) entry which is preliminary data.</text>
</comment>
<reference evidence="3" key="1">
    <citation type="submission" date="2020-06" db="EMBL/GenBank/DDBJ databases">
        <authorList>
            <consortium name="Plant Systems Biology data submission"/>
        </authorList>
    </citation>
    <scope>NUCLEOTIDE SEQUENCE</scope>
    <source>
        <strain evidence="3">D6</strain>
    </source>
</reference>
<accession>A0A9N8EYJ3</accession>
<dbReference type="InterPro" id="IPR001128">
    <property type="entry name" value="Cyt_P450"/>
</dbReference>
<keyword evidence="2" id="KW-0479">Metal-binding</keyword>
<evidence type="ECO:0000256" key="2">
    <source>
        <dbReference type="PIRSR" id="PIRSR602401-1"/>
    </source>
</evidence>
<dbReference type="CDD" id="cd00302">
    <property type="entry name" value="cytochrome_P450"/>
    <property type="match status" value="1"/>
</dbReference>
<sequence>MLLIELFANWTRAAAFAALVLAIGVYRWMHFKQCDEKFPTMAPTGTLKTMAALASGDNPWFILRTAQSIGVSVFRLPLQFLWGPMFVVVGDAKLARTILADKSTAKPDSIGSSDYITNGARSFASANGSFWHVRRKGVSPAFSSSHVQRMNAVAVAKCDKWIEERLKPLIDEGKSFDVGNEMLDLLLVAICETAFEYTISPMEVKMFKHEMEIVLLEFLFKAHFQPWRKVLGRLLPAHRRARLAAKQIQNLSFRIIEAYKKLDNPTQGTIINLVMCNQAYKNDAERAADITMMLFVGHDTTANTLAFTLKELAQNPRHQEVLRRSIHEDDTQAPHQLESVRNTIRESMRLLPVSGAGSLRVTGKDFVTKEGKLIPAGSITILSYFSMLHDPSVFGKDYSQFNPARWEKATPEMNQAFLPFAAGRQNCVGQSLANAELNCILPRIISQFELTVDEPGHCDCFFSIKPGKYCHNINTVSDLASSERF</sequence>
<dbReference type="GO" id="GO:0005506">
    <property type="term" value="F:iron ion binding"/>
    <property type="evidence" value="ECO:0007669"/>
    <property type="project" value="InterPro"/>
</dbReference>
<dbReference type="InterPro" id="IPR050121">
    <property type="entry name" value="Cytochrome_P450_monoxygenase"/>
</dbReference>
<dbReference type="EMBL" id="CAICTM010002416">
    <property type="protein sequence ID" value="CAB9529173.1"/>
    <property type="molecule type" value="Genomic_DNA"/>
</dbReference>
<evidence type="ECO:0000313" key="4">
    <source>
        <dbReference type="Proteomes" id="UP001153069"/>
    </source>
</evidence>
<protein>
    <submittedName>
        <fullName evidence="3">Hydroxyvitamin D-1 alpha hydroxylase, mitochondrial</fullName>
    </submittedName>
</protein>
<dbReference type="GO" id="GO:0016705">
    <property type="term" value="F:oxidoreductase activity, acting on paired donors, with incorporation or reduction of molecular oxygen"/>
    <property type="evidence" value="ECO:0007669"/>
    <property type="project" value="InterPro"/>
</dbReference>
<dbReference type="PANTHER" id="PTHR24305">
    <property type="entry name" value="CYTOCHROME P450"/>
    <property type="match status" value="1"/>
</dbReference>
<keyword evidence="2" id="KW-0349">Heme</keyword>
<proteinExistence type="inferred from homology"/>